<keyword evidence="2 7" id="KW-0645">Protease</keyword>
<sequence length="451" mass="48989">MNSVLRTSFIMAIGLVAGIMLAVGTGVWADKSTPSYKGLPLDDIRNLSEVFGKIKENYVEEVEDKTLLENAIRGMLSGLDPHSTYLDKESFRELRVGTSGEFGGLGIVVGMENGFVKVVSPIDDTPAARAGIEAGDLIIRLDETPVKGMTLDDAVKIMRGKPGSPINLMVVREGKDKPFDVTIVRDKIRVKSVKHKTLEAGYGYIRITQFQQRTGSDLLTAIKKINKENDNKLRGVVLDLRNNPGGLLDAAVDVTDAFIASGKIVVSVKGRSKDNHDIRRSKNSDQLKGLPLVVLVNAGSASASEIVAGALQDHKRAVIMGTQTFGKGSVQSVVPLGNNAGLKLTTARYYTPSGRTIQAKGIKPDIVLDNLKIDVKKTDNVFKPIKEADLSGHLENDKDSKPSKDKKAKDSTSKKDTKDTKETKKESLAKTDYHLYEALNLLKGLHLLSSR</sequence>
<evidence type="ECO:0000256" key="1">
    <source>
        <dbReference type="ARBA" id="ARBA00009179"/>
    </source>
</evidence>
<evidence type="ECO:0000256" key="2">
    <source>
        <dbReference type="ARBA" id="ARBA00022670"/>
    </source>
</evidence>
<dbReference type="PANTHER" id="PTHR32060:SF30">
    <property type="entry name" value="CARBOXY-TERMINAL PROCESSING PROTEASE CTPA"/>
    <property type="match status" value="1"/>
</dbReference>
<dbReference type="CDD" id="cd06782">
    <property type="entry name" value="cpPDZ_CPP-like"/>
    <property type="match status" value="1"/>
</dbReference>
<dbReference type="Pfam" id="PF22694">
    <property type="entry name" value="CtpB_N-like"/>
    <property type="match status" value="1"/>
</dbReference>
<dbReference type="GO" id="GO:0030288">
    <property type="term" value="C:outer membrane-bounded periplasmic space"/>
    <property type="evidence" value="ECO:0007669"/>
    <property type="project" value="TreeGrafter"/>
</dbReference>
<dbReference type="PANTHER" id="PTHR32060">
    <property type="entry name" value="TAIL-SPECIFIC PROTEASE"/>
    <property type="match status" value="1"/>
</dbReference>
<comment type="similarity">
    <text evidence="1">Belongs to the peptidase S41A family.</text>
</comment>
<dbReference type="SUPFAM" id="SSF50156">
    <property type="entry name" value="PDZ domain-like"/>
    <property type="match status" value="1"/>
</dbReference>
<dbReference type="GO" id="GO:0007165">
    <property type="term" value="P:signal transduction"/>
    <property type="evidence" value="ECO:0007669"/>
    <property type="project" value="TreeGrafter"/>
</dbReference>
<dbReference type="InterPro" id="IPR055210">
    <property type="entry name" value="CtpA/B_N"/>
</dbReference>
<name>A0A3B0ZVK8_9ZZZZ</name>
<dbReference type="FunFam" id="2.30.42.10:FF:000063">
    <property type="entry name" value="Peptidase, S41 family"/>
    <property type="match status" value="1"/>
</dbReference>
<dbReference type="SUPFAM" id="SSF52096">
    <property type="entry name" value="ClpP/crotonase"/>
    <property type="match status" value="1"/>
</dbReference>
<evidence type="ECO:0000313" key="7">
    <source>
        <dbReference type="EMBL" id="VAW92123.1"/>
    </source>
</evidence>
<dbReference type="InterPro" id="IPR036034">
    <property type="entry name" value="PDZ_sf"/>
</dbReference>
<dbReference type="NCBIfam" id="TIGR00225">
    <property type="entry name" value="prc"/>
    <property type="match status" value="1"/>
</dbReference>
<dbReference type="Gene3D" id="2.30.42.10">
    <property type="match status" value="1"/>
</dbReference>
<evidence type="ECO:0000259" key="6">
    <source>
        <dbReference type="PROSITE" id="PS50106"/>
    </source>
</evidence>
<organism evidence="7">
    <name type="scientific">hydrothermal vent metagenome</name>
    <dbReference type="NCBI Taxonomy" id="652676"/>
    <lineage>
        <taxon>unclassified sequences</taxon>
        <taxon>metagenomes</taxon>
        <taxon>ecological metagenomes</taxon>
    </lineage>
</organism>
<dbReference type="FunFam" id="3.90.226.10:FF:000029">
    <property type="entry name" value="Peptidase, S41 family"/>
    <property type="match status" value="1"/>
</dbReference>
<evidence type="ECO:0000256" key="4">
    <source>
        <dbReference type="ARBA" id="ARBA00022825"/>
    </source>
</evidence>
<keyword evidence="4" id="KW-0720">Serine protease</keyword>
<dbReference type="SMART" id="SM00245">
    <property type="entry name" value="TSPc"/>
    <property type="match status" value="1"/>
</dbReference>
<dbReference type="InterPro" id="IPR005151">
    <property type="entry name" value="Tail-specific_protease"/>
</dbReference>
<dbReference type="GO" id="GO:0004252">
    <property type="term" value="F:serine-type endopeptidase activity"/>
    <property type="evidence" value="ECO:0007669"/>
    <property type="project" value="UniProtKB-EC"/>
</dbReference>
<dbReference type="CDD" id="cd07560">
    <property type="entry name" value="Peptidase_S41_CPP"/>
    <property type="match status" value="1"/>
</dbReference>
<dbReference type="Gene3D" id="3.90.226.10">
    <property type="entry name" value="2-enoyl-CoA Hydratase, Chain A, domain 1"/>
    <property type="match status" value="1"/>
</dbReference>
<dbReference type="AlphaFoldDB" id="A0A3B0ZVK8"/>
<dbReference type="InterPro" id="IPR001478">
    <property type="entry name" value="PDZ"/>
</dbReference>
<feature type="domain" description="PDZ" evidence="6">
    <location>
        <begin position="91"/>
        <end position="159"/>
    </location>
</feature>
<reference evidence="7" key="1">
    <citation type="submission" date="2018-06" db="EMBL/GenBank/DDBJ databases">
        <authorList>
            <person name="Zhirakovskaya E."/>
        </authorList>
    </citation>
    <scope>NUCLEOTIDE SEQUENCE</scope>
</reference>
<keyword evidence="3 7" id="KW-0378">Hydrolase</keyword>
<accession>A0A3B0ZVK8</accession>
<dbReference type="InterPro" id="IPR004447">
    <property type="entry name" value="Peptidase_S41A"/>
</dbReference>
<proteinExistence type="inferred from homology"/>
<dbReference type="InterPro" id="IPR029045">
    <property type="entry name" value="ClpP/crotonase-like_dom_sf"/>
</dbReference>
<dbReference type="PROSITE" id="PS50106">
    <property type="entry name" value="PDZ"/>
    <property type="match status" value="1"/>
</dbReference>
<dbReference type="EC" id="3.4.21.102" evidence="7"/>
<evidence type="ECO:0000256" key="5">
    <source>
        <dbReference type="SAM" id="MobiDB-lite"/>
    </source>
</evidence>
<protein>
    <submittedName>
        <fullName evidence="7">Carboxyl-terminal protease</fullName>
        <ecNumber evidence="7">3.4.21.102</ecNumber>
    </submittedName>
</protein>
<dbReference type="Pfam" id="PF03572">
    <property type="entry name" value="Peptidase_S41"/>
    <property type="match status" value="1"/>
</dbReference>
<dbReference type="GO" id="GO:0006508">
    <property type="term" value="P:proteolysis"/>
    <property type="evidence" value="ECO:0007669"/>
    <property type="project" value="UniProtKB-KW"/>
</dbReference>
<evidence type="ECO:0000256" key="3">
    <source>
        <dbReference type="ARBA" id="ARBA00022801"/>
    </source>
</evidence>
<feature type="region of interest" description="Disordered" evidence="5">
    <location>
        <begin position="392"/>
        <end position="427"/>
    </location>
</feature>
<dbReference type="Gene3D" id="3.30.750.44">
    <property type="match status" value="1"/>
</dbReference>
<dbReference type="EMBL" id="UOFS01000011">
    <property type="protein sequence ID" value="VAW92123.1"/>
    <property type="molecule type" value="Genomic_DNA"/>
</dbReference>
<dbReference type="SMART" id="SM00228">
    <property type="entry name" value="PDZ"/>
    <property type="match status" value="1"/>
</dbReference>
<gene>
    <name evidence="7" type="ORF">MNBD_GAMMA22-2358</name>
</gene>
<dbReference type="Pfam" id="PF13180">
    <property type="entry name" value="PDZ_2"/>
    <property type="match status" value="1"/>
</dbReference>